<dbReference type="Proteomes" id="UP000509346">
    <property type="component" value="Chromosome"/>
</dbReference>
<dbReference type="EMBL" id="CP058909">
    <property type="protein sequence ID" value="QLH81914.1"/>
    <property type="molecule type" value="Genomic_DNA"/>
</dbReference>
<reference evidence="2 3" key="1">
    <citation type="submission" date="2020-07" db="EMBL/GenBank/DDBJ databases">
        <title>Halosimplex litoreum sp. nov. and Halosimplex rubrum sp. nov., isolated from different salt environments.</title>
        <authorList>
            <person name="Cui H."/>
        </authorList>
    </citation>
    <scope>NUCLEOTIDE SEQUENCE [LARGE SCALE GENOMIC DNA]</scope>
    <source>
        <strain evidence="2 3">R2</strain>
    </source>
</reference>
<evidence type="ECO:0000256" key="1">
    <source>
        <dbReference type="SAM" id="MobiDB-lite"/>
    </source>
</evidence>
<feature type="region of interest" description="Disordered" evidence="1">
    <location>
        <begin position="1"/>
        <end position="49"/>
    </location>
</feature>
<feature type="compositionally biased region" description="Acidic residues" evidence="1">
    <location>
        <begin position="23"/>
        <end position="49"/>
    </location>
</feature>
<dbReference type="RefSeq" id="WP_179922372.1">
    <property type="nucleotide sequence ID" value="NZ_CP058909.1"/>
</dbReference>
<protein>
    <submittedName>
        <fullName evidence="2">Uncharacterized protein</fullName>
    </submittedName>
</protein>
<feature type="compositionally biased region" description="Basic and acidic residues" evidence="1">
    <location>
        <begin position="1"/>
        <end position="22"/>
    </location>
</feature>
<proteinExistence type="predicted"/>
<dbReference type="GeneID" id="56082898"/>
<sequence>MCHEYTSRVWDREPEDERRDSESADELPDFANEEGSEDVEVLTDGGDES</sequence>
<accession>A0A7D5TTZ8</accession>
<gene>
    <name evidence="2" type="ORF">HZS54_09875</name>
</gene>
<dbReference type="KEGG" id="hpel:HZS54_09875"/>
<organism evidence="2 3">
    <name type="scientific">Halosimplex pelagicum</name>
    <dbReference type="NCBI Taxonomy" id="869886"/>
    <lineage>
        <taxon>Archaea</taxon>
        <taxon>Methanobacteriati</taxon>
        <taxon>Methanobacteriota</taxon>
        <taxon>Stenosarchaea group</taxon>
        <taxon>Halobacteria</taxon>
        <taxon>Halobacteriales</taxon>
        <taxon>Haloarculaceae</taxon>
        <taxon>Halosimplex</taxon>
    </lineage>
</organism>
<name>A0A7D5TTZ8_9EURY</name>
<evidence type="ECO:0000313" key="2">
    <source>
        <dbReference type="EMBL" id="QLH81914.1"/>
    </source>
</evidence>
<evidence type="ECO:0000313" key="3">
    <source>
        <dbReference type="Proteomes" id="UP000509346"/>
    </source>
</evidence>
<keyword evidence="3" id="KW-1185">Reference proteome</keyword>
<dbReference type="AlphaFoldDB" id="A0A7D5TTZ8"/>